<keyword evidence="7" id="KW-0378">Hydrolase</keyword>
<dbReference type="SMART" id="SM00860">
    <property type="entry name" value="SMI1_KNR4"/>
    <property type="match status" value="2"/>
</dbReference>
<dbReference type="InterPro" id="IPR008915">
    <property type="entry name" value="Peptidase_M50"/>
</dbReference>
<comment type="subcellular location">
    <subcellularLocation>
        <location evidence="2">Membrane</location>
        <topology evidence="2">Multi-pass membrane protein</topology>
    </subcellularLocation>
</comment>
<evidence type="ECO:0000256" key="3">
    <source>
        <dbReference type="ARBA" id="ARBA00007931"/>
    </source>
</evidence>
<evidence type="ECO:0000256" key="4">
    <source>
        <dbReference type="ARBA" id="ARBA00022670"/>
    </source>
</evidence>
<keyword evidence="9 12" id="KW-1133">Transmembrane helix</keyword>
<gene>
    <name evidence="14" type="ORF">NM961_21900</name>
</gene>
<dbReference type="CDD" id="cd06160">
    <property type="entry name" value="S2P-M50_like_2"/>
    <property type="match status" value="1"/>
</dbReference>
<keyword evidence="8" id="KW-0862">Zinc</keyword>
<evidence type="ECO:0000256" key="1">
    <source>
        <dbReference type="ARBA" id="ARBA00001947"/>
    </source>
</evidence>
<reference evidence="14" key="1">
    <citation type="submission" date="2022-07" db="EMBL/GenBank/DDBJ databases">
        <title>Tahibacter sp., a new gammaproteobacterium isolated from the silt sample collected at pig farm.</title>
        <authorList>
            <person name="Chen H."/>
        </authorList>
    </citation>
    <scope>NUCLEOTIDE SEQUENCE</scope>
    <source>
        <strain evidence="14">P2K</strain>
    </source>
</reference>
<comment type="caution">
    <text evidence="14">The sequence shown here is derived from an EMBL/GenBank/DDBJ whole genome shotgun (WGS) entry which is preliminary data.</text>
</comment>
<evidence type="ECO:0000256" key="10">
    <source>
        <dbReference type="ARBA" id="ARBA00023049"/>
    </source>
</evidence>
<evidence type="ECO:0000256" key="8">
    <source>
        <dbReference type="ARBA" id="ARBA00022833"/>
    </source>
</evidence>
<evidence type="ECO:0000256" key="12">
    <source>
        <dbReference type="SAM" id="Phobius"/>
    </source>
</evidence>
<evidence type="ECO:0000256" key="7">
    <source>
        <dbReference type="ARBA" id="ARBA00022801"/>
    </source>
</evidence>
<name>A0ABT1QYK8_9GAMM</name>
<evidence type="ECO:0000256" key="2">
    <source>
        <dbReference type="ARBA" id="ARBA00004141"/>
    </source>
</evidence>
<keyword evidence="15" id="KW-1185">Reference proteome</keyword>
<dbReference type="RefSeq" id="WP_255916564.1">
    <property type="nucleotide sequence ID" value="NZ_JANFQO010000029.1"/>
</dbReference>
<comment type="cofactor">
    <cofactor evidence="1">
        <name>Zn(2+)</name>
        <dbReference type="ChEBI" id="CHEBI:29105"/>
    </cofactor>
</comment>
<feature type="transmembrane region" description="Helical" evidence="12">
    <location>
        <begin position="259"/>
        <end position="289"/>
    </location>
</feature>
<evidence type="ECO:0000256" key="9">
    <source>
        <dbReference type="ARBA" id="ARBA00022989"/>
    </source>
</evidence>
<accession>A0ABT1QYK8</accession>
<keyword evidence="4" id="KW-0645">Protease</keyword>
<proteinExistence type="inferred from homology"/>
<organism evidence="14 15">
    <name type="scientific">Tahibacter harae</name>
    <dbReference type="NCBI Taxonomy" id="2963937"/>
    <lineage>
        <taxon>Bacteria</taxon>
        <taxon>Pseudomonadati</taxon>
        <taxon>Pseudomonadota</taxon>
        <taxon>Gammaproteobacteria</taxon>
        <taxon>Lysobacterales</taxon>
        <taxon>Rhodanobacteraceae</taxon>
        <taxon>Tahibacter</taxon>
    </lineage>
</organism>
<keyword evidence="5 12" id="KW-0812">Transmembrane</keyword>
<feature type="transmembrane region" description="Helical" evidence="12">
    <location>
        <begin position="371"/>
        <end position="390"/>
    </location>
</feature>
<dbReference type="InterPro" id="IPR018958">
    <property type="entry name" value="Knr4/Smi1-like_dom"/>
</dbReference>
<dbReference type="PANTHER" id="PTHR39188:SF3">
    <property type="entry name" value="STAGE IV SPORULATION PROTEIN FB"/>
    <property type="match status" value="1"/>
</dbReference>
<evidence type="ECO:0000313" key="14">
    <source>
        <dbReference type="EMBL" id="MCQ4167377.1"/>
    </source>
</evidence>
<comment type="similarity">
    <text evidence="3">Belongs to the peptidase M50B family.</text>
</comment>
<evidence type="ECO:0000256" key="5">
    <source>
        <dbReference type="ARBA" id="ARBA00022692"/>
    </source>
</evidence>
<feature type="transmembrane region" description="Helical" evidence="12">
    <location>
        <begin position="516"/>
        <end position="540"/>
    </location>
</feature>
<keyword evidence="6" id="KW-0479">Metal-binding</keyword>
<evidence type="ECO:0000313" key="15">
    <source>
        <dbReference type="Proteomes" id="UP001165498"/>
    </source>
</evidence>
<protein>
    <recommendedName>
        <fullName evidence="13">Knr4/Smi1-like domain-containing protein</fullName>
    </recommendedName>
</protein>
<keyword evidence="11 12" id="KW-0472">Membrane</keyword>
<sequence length="917" mass="100226">MTDILALIAAIFLLLQLQQLRAMLSFVFVPRPARALGAVRVPEALADLHEEAAQELRALGYTGPHWFQLDAPADSGMPVLLWAAWRNVDSGDTVWLSPPQSAVQPNRLSSWFVRRLDDGRHCVSQPFDPYAEISADGQVLGQTIGGADFAAQQQLHAAWCERQGRVDLAGTDDAALHWQASELHAARIDSLLRRGKLYRDRRGLLRPKLAFALKILGALRRAPKIASRGPVPPARLAWLAEVQQRLTLRPVPRRVQAGLFALSVALFLAAGAWLWDARVALILFVVIAIHELGHYLAMRAFGYRNVQMLALPLVGGVTIGHEARPDAARRAWMSLMGPLPGIVIGWLLLWLSLDGQGLGGVLGFLVSREGLLAQAALVFLFLNYLNVLPLPPLDGAHVVQELLPAGAPRLSAVFLVVACVVGGGLAIWAGFYLLAVLAALQLPLARSRWSLGEVLTRLRKDPQLAKQKLPALRRQRIFEVFDAVQGPTALAAPRLALGAEAERNLAVRPMRPLQRLAVGLVYSVLLAGPVVVAVIGVAMLQDRAGASADTAHYQAQAAEWKQRASQQELAVLLTDLRDHRQALQEQPDVRQMAPADAAALAAAGTRLGRELPAEVRQVYTLPGAMAALDLLPPDQLDRASAAGDLDLDGWAYEGRIGFHAPELPDVEINLTPTQLRGLLLLSHASGYGQALLYDDATPPLHADLRVYLLDSEGSSVAFGNLRQYVELQWMDYGQSRQYRQSYDKSLARERARLANASLEELLAAAERPSWLQRQLTPQLAWPGPADPAHIAAASQRLGHEIPPDLQALYARHDGFPPLRLLPLQRWQPTAQLDAQTQQLLRTRQSGVDGFPDLTACIMIGGIVVEAVLYQPTVFWCPDNPADSRLTGTGEPYRAARVEDLLRETIARQRAKSNGMAL</sequence>
<dbReference type="EMBL" id="JANFQO010000029">
    <property type="protein sequence ID" value="MCQ4167377.1"/>
    <property type="molecule type" value="Genomic_DNA"/>
</dbReference>
<evidence type="ECO:0000256" key="11">
    <source>
        <dbReference type="ARBA" id="ARBA00023136"/>
    </source>
</evidence>
<keyword evidence="10" id="KW-0482">Metalloprotease</keyword>
<feature type="transmembrane region" description="Helical" evidence="12">
    <location>
        <begin position="410"/>
        <end position="440"/>
    </location>
</feature>
<dbReference type="Proteomes" id="UP001165498">
    <property type="component" value="Unassembled WGS sequence"/>
</dbReference>
<evidence type="ECO:0000256" key="6">
    <source>
        <dbReference type="ARBA" id="ARBA00022723"/>
    </source>
</evidence>
<dbReference type="PANTHER" id="PTHR39188">
    <property type="entry name" value="MEMBRANE-ASSOCIATED ZINC METALLOPROTEASE M50B"/>
    <property type="match status" value="1"/>
</dbReference>
<evidence type="ECO:0000259" key="13">
    <source>
        <dbReference type="SMART" id="SM00860"/>
    </source>
</evidence>
<feature type="domain" description="Knr4/Smi1-like" evidence="13">
    <location>
        <begin position="784"/>
        <end position="903"/>
    </location>
</feature>
<dbReference type="Pfam" id="PF02163">
    <property type="entry name" value="Peptidase_M50"/>
    <property type="match status" value="1"/>
</dbReference>
<feature type="domain" description="Knr4/Smi1-like" evidence="13">
    <location>
        <begin position="594"/>
        <end position="710"/>
    </location>
</feature>